<dbReference type="AlphaFoldDB" id="A0A0R1YMB4"/>
<evidence type="ECO:0000313" key="2">
    <source>
        <dbReference type="Proteomes" id="UP000051230"/>
    </source>
</evidence>
<comment type="caution">
    <text evidence="1">The sequence shown here is derived from an EMBL/GenBank/DDBJ whole genome shotgun (WGS) entry which is preliminary data.</text>
</comment>
<dbReference type="RefSeq" id="WP_075362766.1">
    <property type="nucleotide sequence ID" value="NZ_AYYS01000009.1"/>
</dbReference>
<keyword evidence="2" id="KW-1185">Reference proteome</keyword>
<dbReference type="PATRIC" id="fig|1423721.4.peg.842"/>
<name>A0A0R1YMB4_9LACO</name>
<dbReference type="Proteomes" id="UP000051230">
    <property type="component" value="Unassembled WGS sequence"/>
</dbReference>
<organism evidence="1 2">
    <name type="scientific">Amylolactobacillus amylophilus DSM 20533 = JCM 1125</name>
    <dbReference type="NCBI Taxonomy" id="1423721"/>
    <lineage>
        <taxon>Bacteria</taxon>
        <taxon>Bacillati</taxon>
        <taxon>Bacillota</taxon>
        <taxon>Bacilli</taxon>
        <taxon>Lactobacillales</taxon>
        <taxon>Lactobacillaceae</taxon>
        <taxon>Amylolactobacillus</taxon>
    </lineage>
</organism>
<evidence type="ECO:0000313" key="1">
    <source>
        <dbReference type="EMBL" id="KRM43029.1"/>
    </source>
</evidence>
<reference evidence="1 2" key="1">
    <citation type="journal article" date="2015" name="Genome Announc.">
        <title>Expanding the biotechnology potential of lactobacilli through comparative genomics of 213 strains and associated genera.</title>
        <authorList>
            <person name="Sun Z."/>
            <person name="Harris H.M."/>
            <person name="McCann A."/>
            <person name="Guo C."/>
            <person name="Argimon S."/>
            <person name="Zhang W."/>
            <person name="Yang X."/>
            <person name="Jeffery I.B."/>
            <person name="Cooney J.C."/>
            <person name="Kagawa T.F."/>
            <person name="Liu W."/>
            <person name="Song Y."/>
            <person name="Salvetti E."/>
            <person name="Wrobel A."/>
            <person name="Rasinkangas P."/>
            <person name="Parkhill J."/>
            <person name="Rea M.C."/>
            <person name="O'Sullivan O."/>
            <person name="Ritari J."/>
            <person name="Douillard F.P."/>
            <person name="Paul Ross R."/>
            <person name="Yang R."/>
            <person name="Briner A.E."/>
            <person name="Felis G.E."/>
            <person name="de Vos W.M."/>
            <person name="Barrangou R."/>
            <person name="Klaenhammer T.R."/>
            <person name="Caufield P.W."/>
            <person name="Cui Y."/>
            <person name="Zhang H."/>
            <person name="O'Toole P.W."/>
        </authorList>
    </citation>
    <scope>NUCLEOTIDE SEQUENCE [LARGE SCALE GENOMIC DNA]</scope>
    <source>
        <strain evidence="1 2">DSM 20533</strain>
    </source>
</reference>
<gene>
    <name evidence="1" type="ORF">FD40_GL000830</name>
</gene>
<sequence>MKLSISDKAHAWYVHELKLEPGEGVRFIGKVYGKTAVHDGMSIGIVKTKEVPRNTAALVVRDGRNYFVTDGDSWFFGEYDLDVQFDDKLEEPKYNFLVDGQEVTDDTTGASEVDGTSGASAHDEP</sequence>
<dbReference type="KEGG" id="lah:LA20533_00875"/>
<accession>A0A0R1YMB4</accession>
<dbReference type="STRING" id="1423721.LA20533_00875"/>
<dbReference type="EMBL" id="AYYS01000009">
    <property type="protein sequence ID" value="KRM43029.1"/>
    <property type="molecule type" value="Genomic_DNA"/>
</dbReference>
<protein>
    <submittedName>
        <fullName evidence="1">Uncharacterized protein</fullName>
    </submittedName>
</protein>
<proteinExistence type="predicted"/>